<dbReference type="PANTHER" id="PTHR46648:SF1">
    <property type="entry name" value="ADENOSINE 5'-MONOPHOSPHORAMIDASE HNT1"/>
    <property type="match status" value="1"/>
</dbReference>
<organism evidence="5">
    <name type="scientific">uncultured Rubrobacteraceae bacterium</name>
    <dbReference type="NCBI Taxonomy" id="349277"/>
    <lineage>
        <taxon>Bacteria</taxon>
        <taxon>Bacillati</taxon>
        <taxon>Actinomycetota</taxon>
        <taxon>Rubrobacteria</taxon>
        <taxon>Rubrobacterales</taxon>
        <taxon>Rubrobacteraceae</taxon>
        <taxon>environmental samples</taxon>
    </lineage>
</organism>
<proteinExistence type="predicted"/>
<dbReference type="PROSITE" id="PS51084">
    <property type="entry name" value="HIT_2"/>
    <property type="match status" value="1"/>
</dbReference>
<evidence type="ECO:0000313" key="5">
    <source>
        <dbReference type="EMBL" id="CAA9512206.1"/>
    </source>
</evidence>
<dbReference type="Pfam" id="PF01230">
    <property type="entry name" value="HIT"/>
    <property type="match status" value="1"/>
</dbReference>
<dbReference type="InterPro" id="IPR011146">
    <property type="entry name" value="HIT-like"/>
</dbReference>
<dbReference type="InterPro" id="IPR036265">
    <property type="entry name" value="HIT-like_sf"/>
</dbReference>
<accession>A0A6J4T2I6</accession>
<dbReference type="EMBL" id="CADCVK010000456">
    <property type="protein sequence ID" value="CAA9512206.1"/>
    <property type="molecule type" value="Genomic_DNA"/>
</dbReference>
<reference evidence="5" key="1">
    <citation type="submission" date="2020-02" db="EMBL/GenBank/DDBJ databases">
        <authorList>
            <person name="Meier V. D."/>
        </authorList>
    </citation>
    <scope>NUCLEOTIDE SEQUENCE</scope>
    <source>
        <strain evidence="5">AVDCRST_MAG12</strain>
    </source>
</reference>
<evidence type="ECO:0000256" key="3">
    <source>
        <dbReference type="PROSITE-ProRule" id="PRU00464"/>
    </source>
</evidence>
<sequence>MATVFTRIIEGEVPARFVWRDEACVAFLNITPLAPGHTLVVPREPVEHWIDLGPGLAAHLMSVSQAIGLAVQRGFGPKKVGLAIAGLEVPHAHVHVWPIHGPTSFPIDPDEGDPPEPDWDELDEAAGAIRRALADLGFHRHVAG</sequence>
<name>A0A6J4T2I6_9ACTN</name>
<dbReference type="GO" id="GO:0009117">
    <property type="term" value="P:nucleotide metabolic process"/>
    <property type="evidence" value="ECO:0007669"/>
    <property type="project" value="TreeGrafter"/>
</dbReference>
<dbReference type="PANTHER" id="PTHR46648">
    <property type="entry name" value="HIT FAMILY PROTEIN 1"/>
    <property type="match status" value="1"/>
</dbReference>
<feature type="short sequence motif" description="Histidine triad motif" evidence="2 3">
    <location>
        <begin position="91"/>
        <end position="95"/>
    </location>
</feature>
<dbReference type="InterPro" id="IPR001310">
    <property type="entry name" value="Histidine_triad_HIT"/>
</dbReference>
<evidence type="ECO:0000256" key="1">
    <source>
        <dbReference type="PIRSR" id="PIRSR601310-1"/>
    </source>
</evidence>
<feature type="domain" description="HIT" evidence="4">
    <location>
        <begin position="4"/>
        <end position="107"/>
    </location>
</feature>
<dbReference type="AlphaFoldDB" id="A0A6J4T2I6"/>
<dbReference type="GO" id="GO:0003824">
    <property type="term" value="F:catalytic activity"/>
    <property type="evidence" value="ECO:0007669"/>
    <property type="project" value="InterPro"/>
</dbReference>
<feature type="active site" description="Tele-AMP-histidine intermediate" evidence="1">
    <location>
        <position position="93"/>
    </location>
</feature>
<dbReference type="PRINTS" id="PR00332">
    <property type="entry name" value="HISTRIAD"/>
</dbReference>
<gene>
    <name evidence="5" type="ORF">AVDCRST_MAG12-3282</name>
</gene>
<evidence type="ECO:0000259" key="4">
    <source>
        <dbReference type="PROSITE" id="PS51084"/>
    </source>
</evidence>
<protein>
    <submittedName>
        <fullName evidence="5">HIT family protein</fullName>
    </submittedName>
</protein>
<dbReference type="Gene3D" id="3.30.428.10">
    <property type="entry name" value="HIT-like"/>
    <property type="match status" value="1"/>
</dbReference>
<evidence type="ECO:0000256" key="2">
    <source>
        <dbReference type="PIRSR" id="PIRSR601310-3"/>
    </source>
</evidence>
<dbReference type="SUPFAM" id="SSF54197">
    <property type="entry name" value="HIT-like"/>
    <property type="match status" value="1"/>
</dbReference>